<feature type="region of interest" description="Disordered" evidence="1">
    <location>
        <begin position="82"/>
        <end position="160"/>
    </location>
</feature>
<sequence>MSHQAMKLRMLMTQLLNLSEIGLHEMRRKSESDDTRFEAVAMDIDSLEMSTAHRAQTLPSPYRTGDQLAKLRPMLEEDLRRQNLSEPRPPQPPNQRPPSSRLISVQPRPAGSSRTFAVNINSGQRRRRRATIKATTNPRRRERLPCRPPPITTNGCRSTSGCQTRAATPELCWGTLRRELTIEFAARASGDDTTADSSAAAAERRVPMSDELCSSGCLHLPDGFQDWLDFFLLRESIEHYGRLYLVKISRRKVRTNN</sequence>
<accession>A0A1I8FN10</accession>
<feature type="compositionally biased region" description="Pro residues" evidence="1">
    <location>
        <begin position="87"/>
        <end position="96"/>
    </location>
</feature>
<dbReference type="WBParaSite" id="maker-unitig_39632-snap-gene-0.1-mRNA-1">
    <property type="protein sequence ID" value="maker-unitig_39632-snap-gene-0.1-mRNA-1"/>
    <property type="gene ID" value="maker-unitig_39632-snap-gene-0.1"/>
</dbReference>
<keyword evidence="2" id="KW-1185">Reference proteome</keyword>
<evidence type="ECO:0000313" key="3">
    <source>
        <dbReference type="WBParaSite" id="maker-unitig_39632-snap-gene-0.1-mRNA-1"/>
    </source>
</evidence>
<dbReference type="Proteomes" id="UP000095280">
    <property type="component" value="Unplaced"/>
</dbReference>
<name>A0A1I8FN10_9PLAT</name>
<feature type="compositionally biased region" description="Polar residues" evidence="1">
    <location>
        <begin position="112"/>
        <end position="123"/>
    </location>
</feature>
<reference evidence="3" key="1">
    <citation type="submission" date="2016-11" db="UniProtKB">
        <authorList>
            <consortium name="WormBaseParasite"/>
        </authorList>
    </citation>
    <scope>IDENTIFICATION</scope>
</reference>
<evidence type="ECO:0000256" key="1">
    <source>
        <dbReference type="SAM" id="MobiDB-lite"/>
    </source>
</evidence>
<dbReference type="AlphaFoldDB" id="A0A1I8FN10"/>
<proteinExistence type="predicted"/>
<protein>
    <submittedName>
        <fullName evidence="3">Uncharacterized protein</fullName>
    </submittedName>
</protein>
<organism evidence="2 3">
    <name type="scientific">Macrostomum lignano</name>
    <dbReference type="NCBI Taxonomy" id="282301"/>
    <lineage>
        <taxon>Eukaryota</taxon>
        <taxon>Metazoa</taxon>
        <taxon>Spiralia</taxon>
        <taxon>Lophotrochozoa</taxon>
        <taxon>Platyhelminthes</taxon>
        <taxon>Rhabditophora</taxon>
        <taxon>Macrostomorpha</taxon>
        <taxon>Macrostomida</taxon>
        <taxon>Macrostomidae</taxon>
        <taxon>Macrostomum</taxon>
    </lineage>
</organism>
<evidence type="ECO:0000313" key="2">
    <source>
        <dbReference type="Proteomes" id="UP000095280"/>
    </source>
</evidence>